<comment type="caution">
    <text evidence="1">The sequence shown here is derived from an EMBL/GenBank/DDBJ whole genome shotgun (WGS) entry which is preliminary data.</text>
</comment>
<reference evidence="1" key="2">
    <citation type="journal article" date="2018" name="Sci. Data">
        <title>The draft genome sequence of cork oak.</title>
        <authorList>
            <person name="Ramos A.M."/>
            <person name="Usie A."/>
            <person name="Barbosa P."/>
            <person name="Barros P.M."/>
            <person name="Capote T."/>
            <person name="Chaves I."/>
            <person name="Simoes F."/>
            <person name="Abreu I."/>
            <person name="Carrasquinho I."/>
            <person name="Faro C."/>
            <person name="Guimaraes J.B."/>
            <person name="Mendonca D."/>
            <person name="Nobrega F."/>
            <person name="Rodrigues L."/>
            <person name="Saibo N.J.M."/>
            <person name="Varela M.C."/>
            <person name="Egas C."/>
            <person name="Matos J."/>
            <person name="Miguel C.M."/>
            <person name="Oliveira M.M."/>
            <person name="Ricardo C.P."/>
            <person name="Goncalves S."/>
        </authorList>
    </citation>
    <scope>NUCLEOTIDE SEQUENCE [LARGE SCALE GENOMIC DNA]</scope>
    <source>
        <strain evidence="1">HL8</strain>
    </source>
</reference>
<proteinExistence type="predicted"/>
<evidence type="ECO:0000313" key="1">
    <source>
        <dbReference type="EMBL" id="KAK7860356.1"/>
    </source>
</evidence>
<name>A0AAW0MA82_QUESU</name>
<protein>
    <submittedName>
        <fullName evidence="1">Uncharacterized protein</fullName>
    </submittedName>
</protein>
<dbReference type="EMBL" id="PKMF04000007">
    <property type="protein sequence ID" value="KAK7860356.1"/>
    <property type="molecule type" value="Genomic_DNA"/>
</dbReference>
<sequence>MRRCVTMLIC</sequence>
<gene>
    <name evidence="1" type="ORF">CFP56_039692</name>
</gene>
<reference evidence="1" key="3">
    <citation type="submission" date="2023-07" db="EMBL/GenBank/DDBJ databases">
        <title>An improved reference 1 genome and first organelle genomes of Quercus suber.</title>
        <authorList>
            <consortium name="Genosuber Consortium"/>
            <person name="Usie A."/>
            <person name="Serra O."/>
            <person name="Barros P."/>
        </authorList>
    </citation>
    <scope>NUCLEOTIDE SEQUENCE</scope>
    <source>
        <strain evidence="1">HL8</strain>
        <tissue evidence="1">Leaves</tissue>
    </source>
</reference>
<reference evidence="1" key="1">
    <citation type="submission" date="2017-12" db="EMBL/GenBank/DDBJ databases">
        <authorList>
            <person name="Barbosa P."/>
            <person name="Usie A."/>
            <person name="Ramos A.M."/>
        </authorList>
    </citation>
    <scope>NUCLEOTIDE SEQUENCE</scope>
    <source>
        <strain evidence="1">HL8</strain>
        <tissue evidence="1">Leaves</tissue>
    </source>
</reference>
<organism evidence="1">
    <name type="scientific">Quercus suber</name>
    <name type="common">Cork oak</name>
    <dbReference type="NCBI Taxonomy" id="58331"/>
    <lineage>
        <taxon>Eukaryota</taxon>
        <taxon>Viridiplantae</taxon>
        <taxon>Streptophyta</taxon>
        <taxon>Embryophyta</taxon>
        <taxon>Tracheophyta</taxon>
        <taxon>Spermatophyta</taxon>
        <taxon>Magnoliopsida</taxon>
        <taxon>eudicotyledons</taxon>
        <taxon>Gunneridae</taxon>
        <taxon>Pentapetalae</taxon>
        <taxon>rosids</taxon>
        <taxon>fabids</taxon>
        <taxon>Fagales</taxon>
        <taxon>Fagaceae</taxon>
        <taxon>Quercus</taxon>
    </lineage>
</organism>
<accession>A0AAW0MA82</accession>